<gene>
    <name evidence="3" type="ORF">SPPYR_1955</name>
</gene>
<dbReference type="AlphaFoldDB" id="A0A1Y5PWS1"/>
<protein>
    <recommendedName>
        <fullName evidence="1">ATP synthase protein I</fullName>
    </recommendedName>
</protein>
<accession>A0A1Y5PWS1</accession>
<proteinExistence type="inferred from homology"/>
<dbReference type="EMBL" id="LT598653">
    <property type="protein sequence ID" value="SBV33075.1"/>
    <property type="molecule type" value="Genomic_DNA"/>
</dbReference>
<dbReference type="RefSeq" id="WP_295318623.1">
    <property type="nucleotide sequence ID" value="NZ_LT598653.1"/>
</dbReference>
<evidence type="ECO:0000256" key="1">
    <source>
        <dbReference type="PIRNR" id="PIRNR032126"/>
    </source>
</evidence>
<keyword evidence="1" id="KW-0406">Ion transport</keyword>
<comment type="function">
    <text evidence="1">A possible function for this protein is to guide the assembly of the membrane sector of the ATPase enzyme complex.</text>
</comment>
<keyword evidence="1" id="KW-0375">Hydrogen ion transport</keyword>
<feature type="transmembrane region" description="Helical" evidence="2">
    <location>
        <begin position="77"/>
        <end position="98"/>
    </location>
</feature>
<evidence type="ECO:0000313" key="3">
    <source>
        <dbReference type="EMBL" id="SBV33075.1"/>
    </source>
</evidence>
<name>A0A1Y5PWS1_9SPHN</name>
<keyword evidence="2" id="KW-0812">Transmembrane</keyword>
<dbReference type="Pfam" id="PF09527">
    <property type="entry name" value="ATPase_gene1"/>
    <property type="match status" value="1"/>
</dbReference>
<dbReference type="GO" id="GO:1902600">
    <property type="term" value="P:proton transmembrane transport"/>
    <property type="evidence" value="ECO:0007669"/>
    <property type="project" value="UniProtKB-KW"/>
</dbReference>
<reference evidence="3" key="1">
    <citation type="submission" date="2016-03" db="EMBL/GenBank/DDBJ databases">
        <authorList>
            <person name="Ploux O."/>
        </authorList>
    </citation>
    <scope>NUCLEOTIDE SEQUENCE</scope>
    <source>
        <strain evidence="3">UC10</strain>
    </source>
</reference>
<evidence type="ECO:0000256" key="2">
    <source>
        <dbReference type="SAM" id="Phobius"/>
    </source>
</evidence>
<dbReference type="KEGG" id="sphu:SPPYR_1955"/>
<dbReference type="PIRSF" id="PIRSF032126">
    <property type="entry name" value="F0F1_ATP_synthase_subunit_I"/>
    <property type="match status" value="1"/>
</dbReference>
<sequence length="109" mass="11531">MTGNGSDPELGSEDSRLVSLEERLDRAEAAEARRTAATAGPETDANYKLGNRVLAELLGGIGGGALVGWTIDHFAGTAPWGLLAVLFLGIVVAFRNIFRIANVRPKKPD</sequence>
<feature type="transmembrane region" description="Helical" evidence="2">
    <location>
        <begin position="53"/>
        <end position="71"/>
    </location>
</feature>
<comment type="similarity">
    <text evidence="1">Belongs to the bacterial AtpI family.</text>
</comment>
<keyword evidence="1" id="KW-0813">Transport</keyword>
<dbReference type="InterPro" id="IPR016989">
    <property type="entry name" value="Atp1_alphaprobac"/>
</dbReference>
<keyword evidence="2" id="KW-1133">Transmembrane helix</keyword>
<organism evidence="3">
    <name type="scientific">uncultured Sphingopyxis sp</name>
    <dbReference type="NCBI Taxonomy" id="310581"/>
    <lineage>
        <taxon>Bacteria</taxon>
        <taxon>Pseudomonadati</taxon>
        <taxon>Pseudomonadota</taxon>
        <taxon>Alphaproteobacteria</taxon>
        <taxon>Sphingomonadales</taxon>
        <taxon>Sphingomonadaceae</taxon>
        <taxon>Sphingopyxis</taxon>
        <taxon>environmental samples</taxon>
    </lineage>
</organism>
<keyword evidence="1 2" id="KW-0472">Membrane</keyword>
<dbReference type="InterPro" id="IPR032820">
    <property type="entry name" value="ATPase_put"/>
</dbReference>
<dbReference type="GO" id="GO:0045259">
    <property type="term" value="C:proton-transporting ATP synthase complex"/>
    <property type="evidence" value="ECO:0007669"/>
    <property type="project" value="UniProtKB-UniRule"/>
</dbReference>